<organism evidence="1 2">
    <name type="scientific">Pararhizobium antarcticum</name>
    <dbReference type="NCBI Taxonomy" id="1798805"/>
    <lineage>
        <taxon>Bacteria</taxon>
        <taxon>Pseudomonadati</taxon>
        <taxon>Pseudomonadota</taxon>
        <taxon>Alphaproteobacteria</taxon>
        <taxon>Hyphomicrobiales</taxon>
        <taxon>Rhizobiaceae</taxon>
        <taxon>Rhizobium/Agrobacterium group</taxon>
        <taxon>Pararhizobium</taxon>
    </lineage>
</organism>
<name>A0A657LSU1_9HYPH</name>
<gene>
    <name evidence="1" type="ORF">AX760_16615</name>
</gene>
<dbReference type="InterPro" id="IPR054438">
    <property type="entry name" value="Struct_cement_gp24/gp6"/>
</dbReference>
<evidence type="ECO:0000313" key="2">
    <source>
        <dbReference type="Proteomes" id="UP000182661"/>
    </source>
</evidence>
<sequence length="145" mass="15050">MPTIQSTYAATHARWVEGMVLNMEPNVIVTRVAEDVEGIGFGKVGVQGTADNQVVDSEATVKFTGIAVLDTTQPTGKYEQYSNVALMKKGVIVVTASVAVAVGDLVYYVPATGVLTNVSTSNTLIAGAQWDTSTSAAGLAALRLG</sequence>
<dbReference type="Pfam" id="PF22758">
    <property type="entry name" value="Phage_cement"/>
    <property type="match status" value="1"/>
</dbReference>
<evidence type="ECO:0000313" key="1">
    <source>
        <dbReference type="EMBL" id="OJF97586.1"/>
    </source>
</evidence>
<dbReference type="OrthoDB" id="7570830at2"/>
<dbReference type="AlphaFoldDB" id="A0A657LSU1"/>
<comment type="caution">
    <text evidence="1">The sequence shown here is derived from an EMBL/GenBank/DDBJ whole genome shotgun (WGS) entry which is preliminary data.</text>
</comment>
<dbReference type="Proteomes" id="UP000182661">
    <property type="component" value="Unassembled WGS sequence"/>
</dbReference>
<evidence type="ECO:0008006" key="3">
    <source>
        <dbReference type="Google" id="ProtNLM"/>
    </source>
</evidence>
<dbReference type="RefSeq" id="WP_071832961.1">
    <property type="nucleotide sequence ID" value="NZ_LSRP01000082.1"/>
</dbReference>
<protein>
    <recommendedName>
        <fullName evidence="3">DUF2190 domain-containing protein</fullName>
    </recommendedName>
</protein>
<dbReference type="EMBL" id="LSRP01000082">
    <property type="protein sequence ID" value="OJF97586.1"/>
    <property type="molecule type" value="Genomic_DNA"/>
</dbReference>
<proteinExistence type="predicted"/>
<keyword evidence="2" id="KW-1185">Reference proteome</keyword>
<accession>A0A657LSU1</accession>
<reference evidence="1 2" key="1">
    <citation type="submission" date="2016-02" db="EMBL/GenBank/DDBJ databases">
        <title>Genome sequencing of a beta-galactosidase producing bacteria Rhizobium sp. 59.</title>
        <authorList>
            <person name="Wang D."/>
            <person name="Kot W."/>
            <person name="Qin Y."/>
            <person name="Hansen L."/>
            <person name="Naqvi K."/>
            <person name="Rensing C."/>
        </authorList>
    </citation>
    <scope>NUCLEOTIDE SEQUENCE [LARGE SCALE GENOMIC DNA]</scope>
    <source>
        <strain evidence="1 2">59</strain>
    </source>
</reference>